<evidence type="ECO:0000256" key="2">
    <source>
        <dbReference type="SAM" id="SignalP"/>
    </source>
</evidence>
<dbReference type="AlphaFoldDB" id="A0AAD7LGP2"/>
<evidence type="ECO:0000313" key="4">
    <source>
        <dbReference type="Proteomes" id="UP001163823"/>
    </source>
</evidence>
<keyword evidence="4" id="KW-1185">Reference proteome</keyword>
<proteinExistence type="predicted"/>
<dbReference type="EMBL" id="JARAOO010000009">
    <property type="protein sequence ID" value="KAJ7957497.1"/>
    <property type="molecule type" value="Genomic_DNA"/>
</dbReference>
<reference evidence="3" key="1">
    <citation type="journal article" date="2023" name="Science">
        <title>Elucidation of the pathway for biosynthesis of saponin adjuvants from the soapbark tree.</title>
        <authorList>
            <person name="Reed J."/>
            <person name="Orme A."/>
            <person name="El-Demerdash A."/>
            <person name="Owen C."/>
            <person name="Martin L.B.B."/>
            <person name="Misra R.C."/>
            <person name="Kikuchi S."/>
            <person name="Rejzek M."/>
            <person name="Martin A.C."/>
            <person name="Harkess A."/>
            <person name="Leebens-Mack J."/>
            <person name="Louveau T."/>
            <person name="Stephenson M.J."/>
            <person name="Osbourn A."/>
        </authorList>
    </citation>
    <scope>NUCLEOTIDE SEQUENCE</scope>
    <source>
        <strain evidence="3">S10</strain>
    </source>
</reference>
<accession>A0AAD7LGP2</accession>
<comment type="caution">
    <text evidence="3">The sequence shown here is derived from an EMBL/GenBank/DDBJ whole genome shotgun (WGS) entry which is preliminary data.</text>
</comment>
<dbReference type="KEGG" id="qsa:O6P43_023797"/>
<feature type="region of interest" description="Disordered" evidence="1">
    <location>
        <begin position="55"/>
        <end position="81"/>
    </location>
</feature>
<gene>
    <name evidence="3" type="ORF">O6P43_023797</name>
</gene>
<protein>
    <submittedName>
        <fullName evidence="3">Uncharacterized protein</fullName>
    </submittedName>
</protein>
<dbReference type="Proteomes" id="UP001163823">
    <property type="component" value="Chromosome 9"/>
</dbReference>
<keyword evidence="2" id="KW-0732">Signal</keyword>
<evidence type="ECO:0000313" key="3">
    <source>
        <dbReference type="EMBL" id="KAJ7957497.1"/>
    </source>
</evidence>
<name>A0AAD7LGP2_QUISA</name>
<feature type="chain" id="PRO_5042027174" evidence="2">
    <location>
        <begin position="24"/>
        <end position="81"/>
    </location>
</feature>
<evidence type="ECO:0000256" key="1">
    <source>
        <dbReference type="SAM" id="MobiDB-lite"/>
    </source>
</evidence>
<feature type="signal peptide" evidence="2">
    <location>
        <begin position="1"/>
        <end position="23"/>
    </location>
</feature>
<sequence>MLRLTHLLLLLLAFLPFDIFLRSSSYDQDVEHGMDLEPRVEDDVPHEVSDITECAAGTPKGKRGKNKIVPPHNNEEDHPFI</sequence>
<organism evidence="3 4">
    <name type="scientific">Quillaja saponaria</name>
    <name type="common">Soap bark tree</name>
    <dbReference type="NCBI Taxonomy" id="32244"/>
    <lineage>
        <taxon>Eukaryota</taxon>
        <taxon>Viridiplantae</taxon>
        <taxon>Streptophyta</taxon>
        <taxon>Embryophyta</taxon>
        <taxon>Tracheophyta</taxon>
        <taxon>Spermatophyta</taxon>
        <taxon>Magnoliopsida</taxon>
        <taxon>eudicotyledons</taxon>
        <taxon>Gunneridae</taxon>
        <taxon>Pentapetalae</taxon>
        <taxon>rosids</taxon>
        <taxon>fabids</taxon>
        <taxon>Fabales</taxon>
        <taxon>Quillajaceae</taxon>
        <taxon>Quillaja</taxon>
    </lineage>
</organism>